<dbReference type="InterPro" id="IPR001820">
    <property type="entry name" value="TIMP"/>
</dbReference>
<feature type="region of interest" description="Disordered" evidence="3">
    <location>
        <begin position="138"/>
        <end position="173"/>
    </location>
</feature>
<sequence>MQTMRKLIAAVLLSFMLLSILGAIGAEKAYACSCLPPESYEKELEKSSHVFDAVVVSEEEDTDGNLDITLTVNAVWKGELQRETHVTTPGSSASCGYYFEVGERYAVFANEHEGKLRVFLCSATTKVSDDSSIFEELGEPKELPKLSNEPIETSGEPSAPASTVGVNQSDSLNPDQIKLNVTAEELEQKMDAHQSRMPILFVVIGALPIVGAIVLLVSRKRRS</sequence>
<comment type="subcellular location">
    <subcellularLocation>
        <location evidence="1">Secreted</location>
    </subcellularLocation>
</comment>
<dbReference type="PANTHER" id="PTHR11844:SF25">
    <property type="entry name" value="NTR DOMAIN-CONTAINING PROTEIN"/>
    <property type="match status" value="1"/>
</dbReference>
<gene>
    <name evidence="5" type="ORF">ACFP56_00295</name>
</gene>
<keyword evidence="4" id="KW-1133">Transmembrane helix</keyword>
<keyword evidence="4" id="KW-0812">Transmembrane</keyword>
<dbReference type="SUPFAM" id="SSF50242">
    <property type="entry name" value="TIMP-like"/>
    <property type="match status" value="1"/>
</dbReference>
<accession>A0ABW1V027</accession>
<evidence type="ECO:0000256" key="4">
    <source>
        <dbReference type="SAM" id="Phobius"/>
    </source>
</evidence>
<dbReference type="Proteomes" id="UP001596233">
    <property type="component" value="Unassembled WGS sequence"/>
</dbReference>
<name>A0ABW1V027_9BACL</name>
<protein>
    <recommendedName>
        <fullName evidence="7">Tissue inhibitor of metalloproteinase</fullName>
    </recommendedName>
</protein>
<evidence type="ECO:0000256" key="3">
    <source>
        <dbReference type="SAM" id="MobiDB-lite"/>
    </source>
</evidence>
<keyword evidence="6" id="KW-1185">Reference proteome</keyword>
<keyword evidence="2" id="KW-0964">Secreted</keyword>
<reference evidence="6" key="1">
    <citation type="journal article" date="2019" name="Int. J. Syst. Evol. Microbiol.">
        <title>The Global Catalogue of Microorganisms (GCM) 10K type strain sequencing project: providing services to taxonomists for standard genome sequencing and annotation.</title>
        <authorList>
            <consortium name="The Broad Institute Genomics Platform"/>
            <consortium name="The Broad Institute Genome Sequencing Center for Infectious Disease"/>
            <person name="Wu L."/>
            <person name="Ma J."/>
        </authorList>
    </citation>
    <scope>NUCLEOTIDE SEQUENCE [LARGE SCALE GENOMIC DNA]</scope>
    <source>
        <strain evidence="6">PCU 280</strain>
    </source>
</reference>
<feature type="transmembrane region" description="Helical" evidence="4">
    <location>
        <begin position="197"/>
        <end position="217"/>
    </location>
</feature>
<feature type="compositionally biased region" description="Polar residues" evidence="3">
    <location>
        <begin position="160"/>
        <end position="173"/>
    </location>
</feature>
<dbReference type="InterPro" id="IPR008993">
    <property type="entry name" value="TIMP-like_OB-fold"/>
</dbReference>
<dbReference type="EMBL" id="JBHSTE010000001">
    <property type="protein sequence ID" value="MFC6331043.1"/>
    <property type="molecule type" value="Genomic_DNA"/>
</dbReference>
<organism evidence="5 6">
    <name type="scientific">Paenibacillus septentrionalis</name>
    <dbReference type="NCBI Taxonomy" id="429342"/>
    <lineage>
        <taxon>Bacteria</taxon>
        <taxon>Bacillati</taxon>
        <taxon>Bacillota</taxon>
        <taxon>Bacilli</taxon>
        <taxon>Bacillales</taxon>
        <taxon>Paenibacillaceae</taxon>
        <taxon>Paenibacillus</taxon>
    </lineage>
</organism>
<dbReference type="Gene3D" id="2.40.50.120">
    <property type="match status" value="1"/>
</dbReference>
<evidence type="ECO:0000256" key="1">
    <source>
        <dbReference type="ARBA" id="ARBA00004613"/>
    </source>
</evidence>
<dbReference type="RefSeq" id="WP_379229850.1">
    <property type="nucleotide sequence ID" value="NZ_JBHSTE010000001.1"/>
</dbReference>
<evidence type="ECO:0000313" key="5">
    <source>
        <dbReference type="EMBL" id="MFC6331043.1"/>
    </source>
</evidence>
<comment type="caution">
    <text evidence="5">The sequence shown here is derived from an EMBL/GenBank/DDBJ whole genome shotgun (WGS) entry which is preliminary data.</text>
</comment>
<proteinExistence type="predicted"/>
<dbReference type="PANTHER" id="PTHR11844">
    <property type="entry name" value="METALLOPROTEASE INHIBITOR"/>
    <property type="match status" value="1"/>
</dbReference>
<evidence type="ECO:0000256" key="2">
    <source>
        <dbReference type="ARBA" id="ARBA00022525"/>
    </source>
</evidence>
<keyword evidence="4" id="KW-0472">Membrane</keyword>
<evidence type="ECO:0000313" key="6">
    <source>
        <dbReference type="Proteomes" id="UP001596233"/>
    </source>
</evidence>
<evidence type="ECO:0008006" key="7">
    <source>
        <dbReference type="Google" id="ProtNLM"/>
    </source>
</evidence>